<feature type="transmembrane region" description="Helical" evidence="1">
    <location>
        <begin position="65"/>
        <end position="88"/>
    </location>
</feature>
<sequence length="112" mass="12765">MKVLFFALNVTLCFRYSYALLAIAGDPYRAYTTGILRTISAFTAFFLEAMIRLSAIPPKEAGTTIVIVLLILDVAYFLWFCYFCSHALDWSNLPALERVRLSGLLIQSWEKK</sequence>
<reference evidence="2" key="3">
    <citation type="submission" date="2023-07" db="EMBL/GenBank/DDBJ databases">
        <title>An improved reference 1 genome and first organelle genomes of Quercus suber.</title>
        <authorList>
            <consortium name="Genosuber Consortium"/>
            <person name="Usie A."/>
            <person name="Serra O."/>
            <person name="Barros P."/>
        </authorList>
    </citation>
    <scope>NUCLEOTIDE SEQUENCE</scope>
    <source>
        <strain evidence="2">HL8</strain>
        <tissue evidence="2">Leaves</tissue>
    </source>
</reference>
<proteinExistence type="predicted"/>
<organism evidence="2">
    <name type="scientific">Quercus suber</name>
    <name type="common">Cork oak</name>
    <dbReference type="NCBI Taxonomy" id="58331"/>
    <lineage>
        <taxon>Eukaryota</taxon>
        <taxon>Viridiplantae</taxon>
        <taxon>Streptophyta</taxon>
        <taxon>Embryophyta</taxon>
        <taxon>Tracheophyta</taxon>
        <taxon>Spermatophyta</taxon>
        <taxon>Magnoliopsida</taxon>
        <taxon>eudicotyledons</taxon>
        <taxon>Gunneridae</taxon>
        <taxon>Pentapetalae</taxon>
        <taxon>rosids</taxon>
        <taxon>fabids</taxon>
        <taxon>Fagales</taxon>
        <taxon>Fagaceae</taxon>
        <taxon>Quercus</taxon>
    </lineage>
</organism>
<name>A0AAW0M2D6_QUESU</name>
<dbReference type="EMBL" id="PKMF04000029">
    <property type="protein sequence ID" value="KAK7857204.1"/>
    <property type="molecule type" value="Genomic_DNA"/>
</dbReference>
<reference evidence="2" key="1">
    <citation type="submission" date="2017-12" db="EMBL/GenBank/DDBJ databases">
        <authorList>
            <person name="Barbosa P."/>
            <person name="Usie A."/>
            <person name="Ramos A.M."/>
        </authorList>
    </citation>
    <scope>NUCLEOTIDE SEQUENCE</scope>
    <source>
        <strain evidence="2">HL8</strain>
        <tissue evidence="2">Leaves</tissue>
    </source>
</reference>
<dbReference type="AlphaFoldDB" id="A0AAW0M2D6"/>
<evidence type="ECO:0000256" key="1">
    <source>
        <dbReference type="SAM" id="Phobius"/>
    </source>
</evidence>
<protein>
    <submittedName>
        <fullName evidence="2">Uncharacterized protein</fullName>
    </submittedName>
</protein>
<gene>
    <name evidence="2" type="ORF">CFP56_019142</name>
</gene>
<comment type="caution">
    <text evidence="2">The sequence shown here is derived from an EMBL/GenBank/DDBJ whole genome shotgun (WGS) entry which is preliminary data.</text>
</comment>
<keyword evidence="1" id="KW-0812">Transmembrane</keyword>
<keyword evidence="1" id="KW-0472">Membrane</keyword>
<evidence type="ECO:0000313" key="2">
    <source>
        <dbReference type="EMBL" id="KAK7857204.1"/>
    </source>
</evidence>
<reference evidence="2" key="2">
    <citation type="journal article" date="2018" name="Sci. Data">
        <title>The draft genome sequence of cork oak.</title>
        <authorList>
            <person name="Ramos A.M."/>
            <person name="Usie A."/>
            <person name="Barbosa P."/>
            <person name="Barros P.M."/>
            <person name="Capote T."/>
            <person name="Chaves I."/>
            <person name="Simoes F."/>
            <person name="Abreu I."/>
            <person name="Carrasquinho I."/>
            <person name="Faro C."/>
            <person name="Guimaraes J.B."/>
            <person name="Mendonca D."/>
            <person name="Nobrega F."/>
            <person name="Rodrigues L."/>
            <person name="Saibo N.J.M."/>
            <person name="Varela M.C."/>
            <person name="Egas C."/>
            <person name="Matos J."/>
            <person name="Miguel C.M."/>
            <person name="Oliveira M.M."/>
            <person name="Ricardo C.P."/>
            <person name="Goncalves S."/>
        </authorList>
    </citation>
    <scope>NUCLEOTIDE SEQUENCE [LARGE SCALE GENOMIC DNA]</scope>
    <source>
        <strain evidence="2">HL8</strain>
    </source>
</reference>
<accession>A0AAW0M2D6</accession>
<feature type="transmembrane region" description="Helical" evidence="1">
    <location>
        <begin position="35"/>
        <end position="53"/>
    </location>
</feature>
<keyword evidence="1" id="KW-1133">Transmembrane helix</keyword>